<dbReference type="Proteomes" id="UP000789860">
    <property type="component" value="Unassembled WGS sequence"/>
</dbReference>
<evidence type="ECO:0000313" key="2">
    <source>
        <dbReference type="Proteomes" id="UP000789860"/>
    </source>
</evidence>
<gene>
    <name evidence="1" type="ORF">SCALOS_LOCUS2334</name>
</gene>
<dbReference type="EMBL" id="CAJVPM010002021">
    <property type="protein sequence ID" value="CAG8478593.1"/>
    <property type="molecule type" value="Genomic_DNA"/>
</dbReference>
<name>A0ACA9KK57_9GLOM</name>
<organism evidence="1 2">
    <name type="scientific">Scutellospora calospora</name>
    <dbReference type="NCBI Taxonomy" id="85575"/>
    <lineage>
        <taxon>Eukaryota</taxon>
        <taxon>Fungi</taxon>
        <taxon>Fungi incertae sedis</taxon>
        <taxon>Mucoromycota</taxon>
        <taxon>Glomeromycotina</taxon>
        <taxon>Glomeromycetes</taxon>
        <taxon>Diversisporales</taxon>
        <taxon>Gigasporaceae</taxon>
        <taxon>Scutellospora</taxon>
    </lineage>
</organism>
<sequence>MTRKYSNNTNQRNGISRGRGGRNRGRAISRSTNNDLHNNNETFSQRTSLISVDAEELERRKKRAERFEKFLDPKQSTSKETDANLNRNNTNRSSQSGKIISKKDIIVKEYIQKDNIKESAQIDTVSNFLELLLLELRLIDLLSSTQSSPSVSKSLSNTNSILSSNTVILPKKQQRLRAHDWFIEKSSPKRLSELGYWDKLFSIMDMEFYKEIECFNVDENAINEWVKLVDNGMKKLSIE</sequence>
<evidence type="ECO:0000313" key="1">
    <source>
        <dbReference type="EMBL" id="CAG8478593.1"/>
    </source>
</evidence>
<protein>
    <submittedName>
        <fullName evidence="1">2806_t:CDS:1</fullName>
    </submittedName>
</protein>
<comment type="caution">
    <text evidence="1">The sequence shown here is derived from an EMBL/GenBank/DDBJ whole genome shotgun (WGS) entry which is preliminary data.</text>
</comment>
<proteinExistence type="predicted"/>
<reference evidence="1" key="1">
    <citation type="submission" date="2021-06" db="EMBL/GenBank/DDBJ databases">
        <authorList>
            <person name="Kallberg Y."/>
            <person name="Tangrot J."/>
            <person name="Rosling A."/>
        </authorList>
    </citation>
    <scope>NUCLEOTIDE SEQUENCE</scope>
    <source>
        <strain evidence="1">AU212A</strain>
    </source>
</reference>
<keyword evidence="2" id="KW-1185">Reference proteome</keyword>
<accession>A0ACA9KK57</accession>